<evidence type="ECO:0000313" key="1">
    <source>
        <dbReference type="EMBL" id="SMF83550.1"/>
    </source>
</evidence>
<dbReference type="EMBL" id="FXAH01000035">
    <property type="protein sequence ID" value="SMF83550.1"/>
    <property type="molecule type" value="Genomic_DNA"/>
</dbReference>
<dbReference type="Proteomes" id="UP000192911">
    <property type="component" value="Unassembled WGS sequence"/>
</dbReference>
<accession>A0A1X7HD43</accession>
<sequence>IGQQRMLLPLSRSWFKGTLLEAGWPYRRGQVRLYEKIARLRQQMRELAQIGKQLGTQPDNQLSMADPLLCSACRRLYTNRRNDAAGMSRSPQAVEQIFNYRAGIGSPRKQYSIRQWYGRLPSADA</sequence>
<feature type="non-terminal residue" evidence="1">
    <location>
        <position position="1"/>
    </location>
</feature>
<gene>
    <name evidence="1" type="ORF">SAMN06295900_1354</name>
</gene>
<organism evidence="1 2">
    <name type="scientific">Trinickia caryophylli</name>
    <name type="common">Paraburkholderia caryophylli</name>
    <dbReference type="NCBI Taxonomy" id="28094"/>
    <lineage>
        <taxon>Bacteria</taxon>
        <taxon>Pseudomonadati</taxon>
        <taxon>Pseudomonadota</taxon>
        <taxon>Betaproteobacteria</taxon>
        <taxon>Burkholderiales</taxon>
        <taxon>Burkholderiaceae</taxon>
        <taxon>Trinickia</taxon>
    </lineage>
</organism>
<reference evidence="2" key="1">
    <citation type="submission" date="2017-04" db="EMBL/GenBank/DDBJ databases">
        <authorList>
            <person name="Varghese N."/>
            <person name="Submissions S."/>
        </authorList>
    </citation>
    <scope>NUCLEOTIDE SEQUENCE [LARGE SCALE GENOMIC DNA]</scope>
    <source>
        <strain evidence="2">Ballard 720</strain>
    </source>
</reference>
<keyword evidence="2" id="KW-1185">Reference proteome</keyword>
<evidence type="ECO:0000313" key="2">
    <source>
        <dbReference type="Proteomes" id="UP000192911"/>
    </source>
</evidence>
<dbReference type="AlphaFoldDB" id="A0A1X7HD43"/>
<protein>
    <submittedName>
        <fullName evidence="1">Uncharacterized protein</fullName>
    </submittedName>
</protein>
<name>A0A1X7HD43_TRICW</name>
<proteinExistence type="predicted"/>